<proteinExistence type="predicted"/>
<comment type="caution">
    <text evidence="1">The sequence shown here is derived from an EMBL/GenBank/DDBJ whole genome shotgun (WGS) entry which is preliminary data.</text>
</comment>
<keyword evidence="2" id="KW-1185">Reference proteome</keyword>
<reference evidence="1 2" key="1">
    <citation type="submission" date="2016-07" db="EMBL/GenBank/DDBJ databases">
        <title>Pervasive Adenine N6-methylation of Active Genes in Fungi.</title>
        <authorList>
            <consortium name="DOE Joint Genome Institute"/>
            <person name="Mondo S.J."/>
            <person name="Dannebaum R.O."/>
            <person name="Kuo R.C."/>
            <person name="Labutti K."/>
            <person name="Haridas S."/>
            <person name="Kuo A."/>
            <person name="Salamov A."/>
            <person name="Ahrendt S.R."/>
            <person name="Lipzen A."/>
            <person name="Sullivan W."/>
            <person name="Andreopoulos W.B."/>
            <person name="Clum A."/>
            <person name="Lindquist E."/>
            <person name="Daum C."/>
            <person name="Ramamoorthy G.K."/>
            <person name="Gryganskyi A."/>
            <person name="Culley D."/>
            <person name="Magnuson J.K."/>
            <person name="James T.Y."/>
            <person name="O'Malley M.A."/>
            <person name="Stajich J.E."/>
            <person name="Spatafora J.W."/>
            <person name="Visel A."/>
            <person name="Grigoriev I.V."/>
        </authorList>
    </citation>
    <scope>NUCLEOTIDE SEQUENCE [LARGE SCALE GENOMIC DNA]</scope>
    <source>
        <strain evidence="1 2">NRRL 3301</strain>
    </source>
</reference>
<evidence type="ECO:0000313" key="2">
    <source>
        <dbReference type="Proteomes" id="UP000242146"/>
    </source>
</evidence>
<gene>
    <name evidence="1" type="ORF">DM01DRAFT_1333357</name>
</gene>
<evidence type="ECO:0008006" key="3">
    <source>
        <dbReference type="Google" id="ProtNLM"/>
    </source>
</evidence>
<name>A0A1X2GPR0_9FUNG</name>
<organism evidence="1 2">
    <name type="scientific">Hesseltinella vesiculosa</name>
    <dbReference type="NCBI Taxonomy" id="101127"/>
    <lineage>
        <taxon>Eukaryota</taxon>
        <taxon>Fungi</taxon>
        <taxon>Fungi incertae sedis</taxon>
        <taxon>Mucoromycota</taxon>
        <taxon>Mucoromycotina</taxon>
        <taxon>Mucoromycetes</taxon>
        <taxon>Mucorales</taxon>
        <taxon>Cunninghamellaceae</taxon>
        <taxon>Hesseltinella</taxon>
    </lineage>
</organism>
<accession>A0A1X2GPR0</accession>
<dbReference type="Gene3D" id="3.80.10.10">
    <property type="entry name" value="Ribonuclease Inhibitor"/>
    <property type="match status" value="1"/>
</dbReference>
<sequence length="164" mass="18247">MRIIMLSLEDIGDIWYNLGQCVHLTDLSLSTNSQTMSLLSLLQHCRQLKKLTVTQCLIHSPLQLPGHTSPLSSLTLCAVNFNYKDLTGLLAWLSCLVCLDIINCVALEVASPPTIEWHIPNANMSIAIENLQLTTGPVHRPSQAPHQVTVLNSQTNRSHSWLSW</sequence>
<dbReference type="EMBL" id="MCGT01000006">
    <property type="protein sequence ID" value="ORX58734.1"/>
    <property type="molecule type" value="Genomic_DNA"/>
</dbReference>
<evidence type="ECO:0000313" key="1">
    <source>
        <dbReference type="EMBL" id="ORX58734.1"/>
    </source>
</evidence>
<dbReference type="InterPro" id="IPR032675">
    <property type="entry name" value="LRR_dom_sf"/>
</dbReference>
<dbReference type="AlphaFoldDB" id="A0A1X2GPR0"/>
<dbReference type="SUPFAM" id="SSF52047">
    <property type="entry name" value="RNI-like"/>
    <property type="match status" value="1"/>
</dbReference>
<dbReference type="Proteomes" id="UP000242146">
    <property type="component" value="Unassembled WGS sequence"/>
</dbReference>
<protein>
    <recommendedName>
        <fullName evidence="3">RNI-like protein</fullName>
    </recommendedName>
</protein>